<protein>
    <recommendedName>
        <fullName evidence="2">Right handed beta helix domain-containing protein</fullName>
    </recommendedName>
</protein>
<evidence type="ECO:0000259" key="2">
    <source>
        <dbReference type="Pfam" id="PF13229"/>
    </source>
</evidence>
<dbReference type="SUPFAM" id="SSF51126">
    <property type="entry name" value="Pectin lyase-like"/>
    <property type="match status" value="2"/>
</dbReference>
<feature type="region of interest" description="Disordered" evidence="1">
    <location>
        <begin position="805"/>
        <end position="858"/>
    </location>
</feature>
<dbReference type="InterPro" id="IPR039448">
    <property type="entry name" value="Beta_helix"/>
</dbReference>
<dbReference type="InterPro" id="IPR012334">
    <property type="entry name" value="Pectin_lyas_fold"/>
</dbReference>
<dbReference type="PANTHER" id="PTHR48148">
    <property type="entry name" value="KERATINOCYTE PROLINE-RICH PROTEIN"/>
    <property type="match status" value="1"/>
</dbReference>
<evidence type="ECO:0000256" key="1">
    <source>
        <dbReference type="SAM" id="MobiDB-lite"/>
    </source>
</evidence>
<dbReference type="Pfam" id="PF13229">
    <property type="entry name" value="Beta_helix"/>
    <property type="match status" value="2"/>
</dbReference>
<accession>A0A2U2J505</accession>
<feature type="compositionally biased region" description="Pro residues" evidence="1">
    <location>
        <begin position="831"/>
        <end position="847"/>
    </location>
</feature>
<comment type="caution">
    <text evidence="3">The sequence shown here is derived from an EMBL/GenBank/DDBJ whole genome shotgun (WGS) entry which is preliminary data.</text>
</comment>
<dbReference type="OrthoDB" id="6769681at2"/>
<dbReference type="Proteomes" id="UP000245916">
    <property type="component" value="Unassembled WGS sequence"/>
</dbReference>
<proteinExistence type="predicted"/>
<feature type="domain" description="Right handed beta helix" evidence="2">
    <location>
        <begin position="139"/>
        <end position="323"/>
    </location>
</feature>
<dbReference type="InterPro" id="IPR011050">
    <property type="entry name" value="Pectin_lyase_fold/virulence"/>
</dbReference>
<dbReference type="PANTHER" id="PTHR48148:SF3">
    <property type="entry name" value="KERATINOCYTE PROLINE-RICH PROTEIN"/>
    <property type="match status" value="1"/>
</dbReference>
<dbReference type="Gene3D" id="2.160.20.10">
    <property type="entry name" value="Single-stranded right-handed beta-helix, Pectin lyase-like"/>
    <property type="match status" value="2"/>
</dbReference>
<organism evidence="3 4">
    <name type="scientific">Allosphingosinicella humi</name>
    <dbReference type="NCBI Taxonomy" id="2068657"/>
    <lineage>
        <taxon>Bacteria</taxon>
        <taxon>Pseudomonadati</taxon>
        <taxon>Pseudomonadota</taxon>
        <taxon>Alphaproteobacteria</taxon>
        <taxon>Sphingomonadales</taxon>
        <taxon>Sphingomonadaceae</taxon>
        <taxon>Allosphingosinicella</taxon>
    </lineage>
</organism>
<evidence type="ECO:0000313" key="3">
    <source>
        <dbReference type="EMBL" id="PWG03430.1"/>
    </source>
</evidence>
<gene>
    <name evidence="3" type="ORF">DF286_11535</name>
</gene>
<dbReference type="AlphaFoldDB" id="A0A2U2J505"/>
<dbReference type="EMBL" id="QFFF01000001">
    <property type="protein sequence ID" value="PWG03430.1"/>
    <property type="molecule type" value="Genomic_DNA"/>
</dbReference>
<dbReference type="InterPro" id="IPR006626">
    <property type="entry name" value="PbH1"/>
</dbReference>
<sequence length="969" mass="100550">MSTFKVSTSAQLTDALRKAQSGDTIALASGSYGDVSLKSLNFSSGVTVTSADPNNPAVFHTLSLTSVHGLAFDNIRVDFKPDSDTMSWNSAVKITSSSGISLTNSELKGGPAVNGVPQSTEAGGLDATGNVIGLPAGRAVTISKSSDITIEGNQIETFHKGVVLSQADGIVVRGNEIHDLRSIPLNGGNVSNVLVEDNHFHDFNPWQYGGRGDHGDFVHFWTTSAQTGPSDGIAIKGNVFAQGDGTAILGIYLDDNNNGRGFTGVDISDNLIHNGNHQGIRLENVKEGNIDSNVLIQSSGDTKSGPKMIVVGNDSGLTFTDNLVSGAASDTVTYDAYGNRVIQSFDSSAGNFSGHLVGSDVSYSDAMGLHASLFGYASDTAPAPNPEPDPVPTPEPEPDPAPAPSPEPDPVPTPAPEVDATFKVSTSAQLTDALRKAQSGDTIALASGSYGDVSLKSLNFSSGVTVTSADPNNPAVFHTLSLTSVHGLAFDNIRVDFKPDSDTMSWNSAVKITSSSGISLTNSELKGGPAVNGVPQSTEAGGLDATGNVIGLPAGRAVTISKSSDITIEGNQIETFHKGVVLSQADGIVVRGNEIHDLRSIPLNGGNVSNVLVEDNHFHDFNPWQYGGRGDHGDFVHFWTTSAQTGPSDGIAIKGNVFAQGDGTAILGIYLDDNNNGRGFTGVDISDNLIHNGNHQGIRLENVKEGNIDSNVLIQSSGDTKSGPKMIVVGNDSGLTFTDNLVSGAASDTVTYDAYGNRVIQSFDSSAGNFSGHLVGSDVSYSDAMGLHASLFGYASDSALALGSDLVSTPEPEPDPAPTPSPEPEIDATPVPSPEPEPEPVSPPEPAKPGKRKGHDKKIAEREGKLVADEADADADFGIDFGSLSSSGDLPGWLSSAGLVDVASSFDGSSSITSQSKSSFESIWSQPSEWPSGAQYSLPDAGPVLDWQYGDLSVTILGSGKLGYDAHLV</sequence>
<name>A0A2U2J505_9SPHN</name>
<dbReference type="RefSeq" id="WP_109271568.1">
    <property type="nucleotide sequence ID" value="NZ_QFFF01000001.1"/>
</dbReference>
<feature type="compositionally biased region" description="Pro residues" evidence="1">
    <location>
        <begin position="383"/>
        <end position="415"/>
    </location>
</feature>
<evidence type="ECO:0000313" key="4">
    <source>
        <dbReference type="Proteomes" id="UP000245916"/>
    </source>
</evidence>
<reference evidence="3 4" key="1">
    <citation type="submission" date="2018-05" db="EMBL/GenBank/DDBJ databases">
        <title>Genome of Sphingosinicella humi QZX222.</title>
        <authorList>
            <person name="Qiao Z."/>
            <person name="Wang G."/>
        </authorList>
    </citation>
    <scope>NUCLEOTIDE SEQUENCE [LARGE SCALE GENOMIC DNA]</scope>
    <source>
        <strain evidence="3 4">QZX222</strain>
    </source>
</reference>
<feature type="region of interest" description="Disordered" evidence="1">
    <location>
        <begin position="378"/>
        <end position="418"/>
    </location>
</feature>
<keyword evidence="4" id="KW-1185">Reference proteome</keyword>
<dbReference type="SMART" id="SM00710">
    <property type="entry name" value="PbH1"/>
    <property type="match status" value="10"/>
</dbReference>
<feature type="domain" description="Right handed beta helix" evidence="2">
    <location>
        <begin position="557"/>
        <end position="741"/>
    </location>
</feature>